<dbReference type="Pfam" id="PF26148">
    <property type="entry name" value="VPS18_RING_C"/>
    <property type="match status" value="1"/>
</dbReference>
<evidence type="ECO:0000313" key="10">
    <source>
        <dbReference type="Proteomes" id="UP000290900"/>
    </source>
</evidence>
<gene>
    <name evidence="9" type="ORF">BRENAR_LOCUS4474</name>
</gene>
<dbReference type="PANTHER" id="PTHR23323">
    <property type="entry name" value="VACUOLAR PROTEIN SORTING-ASSOCIATED PROTEIN"/>
    <property type="match status" value="1"/>
</dbReference>
<dbReference type="InterPro" id="IPR000547">
    <property type="entry name" value="Clathrin_H-chain/VPS_repeat"/>
</dbReference>
<keyword evidence="4" id="KW-0862">Zinc</keyword>
<name>A0A448YS69_BRENA</name>
<dbReference type="EMBL" id="CAACVR010000056">
    <property type="protein sequence ID" value="VEU23745.1"/>
    <property type="molecule type" value="Genomic_DNA"/>
</dbReference>
<dbReference type="STRING" id="13370.A0A448YS69"/>
<dbReference type="GO" id="GO:0030897">
    <property type="term" value="C:HOPS complex"/>
    <property type="evidence" value="ECO:0007669"/>
    <property type="project" value="TreeGrafter"/>
</dbReference>
<dbReference type="GO" id="GO:0006904">
    <property type="term" value="P:vesicle docking involved in exocytosis"/>
    <property type="evidence" value="ECO:0007669"/>
    <property type="project" value="TreeGrafter"/>
</dbReference>
<dbReference type="InterPro" id="IPR013083">
    <property type="entry name" value="Znf_RING/FYVE/PHD"/>
</dbReference>
<dbReference type="InterPro" id="IPR007810">
    <property type="entry name" value="Pep3/Vps18_beta-prop"/>
</dbReference>
<keyword evidence="2" id="KW-0479">Metal-binding</keyword>
<dbReference type="InParanoid" id="A0A448YS69"/>
<dbReference type="PROSITE" id="PS50236">
    <property type="entry name" value="CHCR"/>
    <property type="match status" value="1"/>
</dbReference>
<evidence type="ECO:0000256" key="5">
    <source>
        <dbReference type="ARBA" id="ARBA00023136"/>
    </source>
</evidence>
<dbReference type="GO" id="GO:0098588">
    <property type="term" value="C:bounding membrane of organelle"/>
    <property type="evidence" value="ECO:0007669"/>
    <property type="project" value="UniProtKB-ARBA"/>
</dbReference>
<dbReference type="OrthoDB" id="1845386at2759"/>
<dbReference type="GO" id="GO:0006886">
    <property type="term" value="P:intracellular protein transport"/>
    <property type="evidence" value="ECO:0007669"/>
    <property type="project" value="UniProtKB-UniRule"/>
</dbReference>
<evidence type="ECO:0000259" key="8">
    <source>
        <dbReference type="SMART" id="SM00184"/>
    </source>
</evidence>
<dbReference type="GO" id="GO:0005768">
    <property type="term" value="C:endosome"/>
    <property type="evidence" value="ECO:0007669"/>
    <property type="project" value="TreeGrafter"/>
</dbReference>
<dbReference type="Gene3D" id="3.30.40.10">
    <property type="entry name" value="Zinc/RING finger domain, C3HC4 (zinc finger)"/>
    <property type="match status" value="1"/>
</dbReference>
<comment type="subcellular location">
    <subcellularLocation>
        <location evidence="6">Endomembrane system</location>
        <topology evidence="6">Peripheral membrane protein</topology>
        <orientation evidence="6">Cytoplasmic side</orientation>
    </subcellularLocation>
</comment>
<reference evidence="9 10" key="1">
    <citation type="submission" date="2018-12" db="EMBL/GenBank/DDBJ databases">
        <authorList>
            <person name="Tiukova I."/>
            <person name="Dainat J."/>
        </authorList>
    </citation>
    <scope>NUCLEOTIDE SEQUENCE [LARGE SCALE GENOMIC DNA]</scope>
</reference>
<organism evidence="9 10">
    <name type="scientific">Brettanomyces naardenensis</name>
    <name type="common">Yeast</name>
    <dbReference type="NCBI Taxonomy" id="13370"/>
    <lineage>
        <taxon>Eukaryota</taxon>
        <taxon>Fungi</taxon>
        <taxon>Dikarya</taxon>
        <taxon>Ascomycota</taxon>
        <taxon>Saccharomycotina</taxon>
        <taxon>Pichiomycetes</taxon>
        <taxon>Pichiales</taxon>
        <taxon>Pichiaceae</taxon>
        <taxon>Brettanomyces</taxon>
    </lineage>
</organism>
<dbReference type="InterPro" id="IPR058919">
    <property type="entry name" value="Pep3/Vps18_RING_C"/>
</dbReference>
<dbReference type="GO" id="GO:0048284">
    <property type="term" value="P:organelle fusion"/>
    <property type="evidence" value="ECO:0007669"/>
    <property type="project" value="TreeGrafter"/>
</dbReference>
<comment type="similarity">
    <text evidence="1">Belongs to the VPS18 family.</text>
</comment>
<dbReference type="GO" id="GO:0030674">
    <property type="term" value="F:protein-macromolecule adaptor activity"/>
    <property type="evidence" value="ECO:0007669"/>
    <property type="project" value="TreeGrafter"/>
</dbReference>
<dbReference type="GO" id="GO:0008270">
    <property type="term" value="F:zinc ion binding"/>
    <property type="evidence" value="ECO:0007669"/>
    <property type="project" value="UniProtKB-KW"/>
</dbReference>
<keyword evidence="10" id="KW-1185">Reference proteome</keyword>
<dbReference type="FunCoup" id="A0A448YS69">
    <property type="interactions" value="877"/>
</dbReference>
<dbReference type="Pfam" id="PF05131">
    <property type="entry name" value="Pep3_Vps18"/>
    <property type="match status" value="1"/>
</dbReference>
<protein>
    <submittedName>
        <fullName evidence="9">DEKNAAC104960</fullName>
    </submittedName>
</protein>
<evidence type="ECO:0000256" key="1">
    <source>
        <dbReference type="ARBA" id="ARBA00010454"/>
    </source>
</evidence>
<keyword evidence="3" id="KW-0863">Zinc-finger</keyword>
<evidence type="ECO:0000256" key="3">
    <source>
        <dbReference type="ARBA" id="ARBA00022771"/>
    </source>
</evidence>
<evidence type="ECO:0000256" key="7">
    <source>
        <dbReference type="PROSITE-ProRule" id="PRU01006"/>
    </source>
</evidence>
<dbReference type="InterPro" id="IPR001841">
    <property type="entry name" value="Znf_RING"/>
</dbReference>
<evidence type="ECO:0000256" key="4">
    <source>
        <dbReference type="ARBA" id="ARBA00022833"/>
    </source>
</evidence>
<proteinExistence type="inferred from homology"/>
<dbReference type="SMART" id="SM00184">
    <property type="entry name" value="RING"/>
    <property type="match status" value="1"/>
</dbReference>
<evidence type="ECO:0000256" key="6">
    <source>
        <dbReference type="ARBA" id="ARBA00029433"/>
    </source>
</evidence>
<dbReference type="Proteomes" id="UP000290900">
    <property type="component" value="Unassembled WGS sequence"/>
</dbReference>
<keyword evidence="5" id="KW-0472">Membrane</keyword>
<dbReference type="GO" id="GO:0007032">
    <property type="term" value="P:endosome organization"/>
    <property type="evidence" value="ECO:0007669"/>
    <property type="project" value="TreeGrafter"/>
</dbReference>
<dbReference type="AlphaFoldDB" id="A0A448YS69"/>
<dbReference type="GO" id="GO:0007033">
    <property type="term" value="P:vacuole organization"/>
    <property type="evidence" value="ECO:0007669"/>
    <property type="project" value="TreeGrafter"/>
</dbReference>
<dbReference type="SUPFAM" id="SSF57850">
    <property type="entry name" value="RING/U-box"/>
    <property type="match status" value="1"/>
</dbReference>
<dbReference type="PANTHER" id="PTHR23323:SF26">
    <property type="entry name" value="VACUOLAR PROTEIN SORTING-ASSOCIATED PROTEIN 18 HOMOLOG"/>
    <property type="match status" value="1"/>
</dbReference>
<accession>A0A448YS69</accession>
<evidence type="ECO:0000313" key="9">
    <source>
        <dbReference type="EMBL" id="VEU23745.1"/>
    </source>
</evidence>
<evidence type="ECO:0000256" key="2">
    <source>
        <dbReference type="ARBA" id="ARBA00022723"/>
    </source>
</evidence>
<feature type="domain" description="RING-type" evidence="8">
    <location>
        <begin position="867"/>
        <end position="944"/>
    </location>
</feature>
<sequence length="969" mass="111561">MNKETSGGEGESTFTLEPVQLQFQIVSDIGKLLVRNNLLYLILENGLVHRINLDNPEKVDKIVIDLGPNKVKNAYLDRKGYHLIVQSIKDDFYYINYQSTTSKELTKMRSFPVTSISFLERHVHKNTTGPMIVSMVTGSIYEVNIDSKKEKLIKQIWKSRDGIMYVCNSQTTKGNSIIYRVLCGLTNNKIVQFSCELPLTVSSSSSSLQSSFKRDPISFNFNSLIHMTSNSAAVAFLDVSEEDSSYQISYGSISFKSKKELDHLKLDAATGSTVASIMLTRYYILVLTTKNEFLVFNQLNGREVSRQNLSSTGQKFVDFTSDLLIETYWLYSPASIYEIVIDNENSGIWRLMMERNMFDQALSTLKSPHGSDSVKYDTIVVNKGRYLLRKGNYEKAAKILADSSVPFEEISLKFLELKELKSLRIYLINKLRSLPKSLYMQSVIISSWLVELYVEGLNQLGAAAAAGSVLDSASPDVDQKAAEDKEKLLEVFHSFLDEFKDSLDKEAVYQILLSHNRKEELLYFASLINDYNFVLKYYLNLHKWEESLKVLSLQADSNLVYRYSTLLFVNYPVKTCDTWIRLIDGLQYLKLLPALLTYNKTVARARRIDPDHNQALRFLRFLIKEGKVRDRIVHNSLLSILISYPNTQNEDLIMKYLENQHKSKALFENGAEDFEILFDPDYILRLCFKYRRTQSAIYIYSMMGNYEEAVDLALQNDLIEVAVVVTDKPSNSSVQERKKLWLKISAKLIQKVVADESYLDEHTELLLLTESNDDDDSGKNKVRYLLKFLMSKCEYLSMKDLLPLFPDFWVIDNFKEEVVKSLQDLSAEMNHLSGQMTDSISQSDKINREIKEFKKVNFQIIEPYESCMICHKILTTRKFIIFPCYHSFHQDCLVKQILESNDYKLKSEIYKLQKKIVASSGDKESLNLLKADIDHLLSQKCCLCTDMKINEIEQPLVRPGDQEEIEWAI</sequence>
<feature type="repeat" description="CHCR" evidence="7">
    <location>
        <begin position="589"/>
        <end position="757"/>
    </location>
</feature>